<gene>
    <name evidence="2" type="ORF">SAMN05661096_02614</name>
</gene>
<feature type="transmembrane region" description="Helical" evidence="1">
    <location>
        <begin position="328"/>
        <end position="349"/>
    </location>
</feature>
<evidence type="ECO:0000313" key="3">
    <source>
        <dbReference type="Proteomes" id="UP000193804"/>
    </source>
</evidence>
<feature type="transmembrane region" description="Helical" evidence="1">
    <location>
        <begin position="175"/>
        <end position="192"/>
    </location>
</feature>
<evidence type="ECO:0008006" key="4">
    <source>
        <dbReference type="Google" id="ProtNLM"/>
    </source>
</evidence>
<name>A0A1X7KDE2_9BACT</name>
<proteinExistence type="predicted"/>
<dbReference type="EMBL" id="FXAW01000005">
    <property type="protein sequence ID" value="SMG39253.1"/>
    <property type="molecule type" value="Genomic_DNA"/>
</dbReference>
<evidence type="ECO:0000256" key="1">
    <source>
        <dbReference type="SAM" id="Phobius"/>
    </source>
</evidence>
<keyword evidence="1" id="KW-0472">Membrane</keyword>
<sequence length="416" mass="48421">MSFFILALLTIVGFFLIMRAQTRRDDRIVFAIFSVLKISCGLLMGFLYWTYYEGVGDTIYFHEQAQVLFNFFQTDRISFSEWVGIAPLSLTHADFSAQAEPRTFFFVRFLSMLTAFTQGNYLIMSAYVSFFSALATWGFARELVRSTSDNKLVIYVAILFVPSITFWSSGLLKESLMTTAIYVLGIVIIRWLKKRQKWWYFIPTILSIYVLWKVKYYVPITLMPVLILTLVFYRARFLRRFSFSKKLILYFALLIIGGFGIAFIHPVFNSGRFFELVRISHDAIVVNSTDAIIHFQNAENDVWFFIKNLPISWFTGIFRPFIWESFSVFSLLWAIEKTFFSLAVISAIIISRKLIFNKAELWWGIAILIYGSVLSAVITIATPNFGSLIRYEVAYMPFLWLLVLTVLNKYRNKNTV</sequence>
<reference evidence="3" key="1">
    <citation type="submission" date="2017-04" db="EMBL/GenBank/DDBJ databases">
        <authorList>
            <person name="Varghese N."/>
            <person name="Submissions S."/>
        </authorList>
    </citation>
    <scope>NUCLEOTIDE SEQUENCE [LARGE SCALE GENOMIC DNA]</scope>
    <source>
        <strain evidence="3">DSM 4125</strain>
    </source>
</reference>
<accession>A0A1X7KDE2</accession>
<feature type="transmembrane region" description="Helical" evidence="1">
    <location>
        <begin position="121"/>
        <end position="140"/>
    </location>
</feature>
<feature type="transmembrane region" description="Helical" evidence="1">
    <location>
        <begin position="6"/>
        <end position="22"/>
    </location>
</feature>
<dbReference type="STRING" id="1028.SAMN05661096_02614"/>
<protein>
    <recommendedName>
        <fullName evidence="4">Dolichyl-phosphate-mannose-protein mannosyltransferase</fullName>
    </recommendedName>
</protein>
<keyword evidence="1" id="KW-0812">Transmembrane</keyword>
<evidence type="ECO:0000313" key="2">
    <source>
        <dbReference type="EMBL" id="SMG39253.1"/>
    </source>
</evidence>
<dbReference type="AlphaFoldDB" id="A0A1X7KDE2"/>
<feature type="transmembrane region" description="Helical" evidence="1">
    <location>
        <begin position="218"/>
        <end position="235"/>
    </location>
</feature>
<feature type="transmembrane region" description="Helical" evidence="1">
    <location>
        <begin position="29"/>
        <end position="51"/>
    </location>
</feature>
<organism evidence="2 3">
    <name type="scientific">Marivirga sericea</name>
    <dbReference type="NCBI Taxonomy" id="1028"/>
    <lineage>
        <taxon>Bacteria</taxon>
        <taxon>Pseudomonadati</taxon>
        <taxon>Bacteroidota</taxon>
        <taxon>Cytophagia</taxon>
        <taxon>Cytophagales</taxon>
        <taxon>Marivirgaceae</taxon>
        <taxon>Marivirga</taxon>
    </lineage>
</organism>
<feature type="transmembrane region" description="Helical" evidence="1">
    <location>
        <begin position="247"/>
        <end position="268"/>
    </location>
</feature>
<feature type="transmembrane region" description="Helical" evidence="1">
    <location>
        <begin position="361"/>
        <end position="382"/>
    </location>
</feature>
<feature type="transmembrane region" description="Helical" evidence="1">
    <location>
        <begin position="197"/>
        <end position="212"/>
    </location>
</feature>
<keyword evidence="3" id="KW-1185">Reference proteome</keyword>
<feature type="transmembrane region" description="Helical" evidence="1">
    <location>
        <begin position="388"/>
        <end position="407"/>
    </location>
</feature>
<dbReference type="Proteomes" id="UP000193804">
    <property type="component" value="Unassembled WGS sequence"/>
</dbReference>
<keyword evidence="1" id="KW-1133">Transmembrane helix</keyword>
<feature type="transmembrane region" description="Helical" evidence="1">
    <location>
        <begin position="152"/>
        <end position="169"/>
    </location>
</feature>